<dbReference type="EMBL" id="BARS01040674">
    <property type="protein sequence ID" value="GAG38309.1"/>
    <property type="molecule type" value="Genomic_DNA"/>
</dbReference>
<reference evidence="1" key="1">
    <citation type="journal article" date="2014" name="Front. Microbiol.">
        <title>High frequency of phylogenetically diverse reductive dehalogenase-homologous genes in deep subseafloor sedimentary metagenomes.</title>
        <authorList>
            <person name="Kawai M."/>
            <person name="Futagami T."/>
            <person name="Toyoda A."/>
            <person name="Takaki Y."/>
            <person name="Nishi S."/>
            <person name="Hori S."/>
            <person name="Arai W."/>
            <person name="Tsubouchi T."/>
            <person name="Morono Y."/>
            <person name="Uchiyama I."/>
            <person name="Ito T."/>
            <person name="Fujiyama A."/>
            <person name="Inagaki F."/>
            <person name="Takami H."/>
        </authorList>
    </citation>
    <scope>NUCLEOTIDE SEQUENCE</scope>
    <source>
        <strain evidence="1">Expedition CK06-06</strain>
    </source>
</reference>
<proteinExistence type="predicted"/>
<dbReference type="AlphaFoldDB" id="X0X4Y4"/>
<protein>
    <submittedName>
        <fullName evidence="1">Uncharacterized protein</fullName>
    </submittedName>
</protein>
<name>X0X4Y4_9ZZZZ</name>
<comment type="caution">
    <text evidence="1">The sequence shown here is derived from an EMBL/GenBank/DDBJ whole genome shotgun (WGS) entry which is preliminary data.</text>
</comment>
<sequence length="44" mass="4949">METKAVKKGDEYFCVECGGGEHGQLDWAGIRIVNKEKKAEDSYQ</sequence>
<gene>
    <name evidence="1" type="ORF">S01H1_61970</name>
</gene>
<evidence type="ECO:0000313" key="1">
    <source>
        <dbReference type="EMBL" id="GAG38309.1"/>
    </source>
</evidence>
<organism evidence="1">
    <name type="scientific">marine sediment metagenome</name>
    <dbReference type="NCBI Taxonomy" id="412755"/>
    <lineage>
        <taxon>unclassified sequences</taxon>
        <taxon>metagenomes</taxon>
        <taxon>ecological metagenomes</taxon>
    </lineage>
</organism>
<accession>X0X4Y4</accession>